<comment type="caution">
    <text evidence="4">The sequence shown here is derived from an EMBL/GenBank/DDBJ whole genome shotgun (WGS) entry which is preliminary data.</text>
</comment>
<reference evidence="4 5" key="1">
    <citation type="journal article" date="2012" name="Genome Biol.">
        <title>Genome and low-iron response of an oceanic diatom adapted to chronic iron limitation.</title>
        <authorList>
            <person name="Lommer M."/>
            <person name="Specht M."/>
            <person name="Roy A.S."/>
            <person name="Kraemer L."/>
            <person name="Andreson R."/>
            <person name="Gutowska M.A."/>
            <person name="Wolf J."/>
            <person name="Bergner S.V."/>
            <person name="Schilhabel M.B."/>
            <person name="Klostermeier U.C."/>
            <person name="Beiko R.G."/>
            <person name="Rosenstiel P."/>
            <person name="Hippler M."/>
            <person name="Laroche J."/>
        </authorList>
    </citation>
    <scope>NUCLEOTIDE SEQUENCE [LARGE SCALE GENOMIC DNA]</scope>
    <source>
        <strain evidence="4 5">CCMP1005</strain>
    </source>
</reference>
<dbReference type="InterPro" id="IPR002557">
    <property type="entry name" value="Chitin-bd_dom"/>
</dbReference>
<dbReference type="GO" id="GO:0005576">
    <property type="term" value="C:extracellular region"/>
    <property type="evidence" value="ECO:0007669"/>
    <property type="project" value="InterPro"/>
</dbReference>
<feature type="compositionally biased region" description="Polar residues" evidence="1">
    <location>
        <begin position="411"/>
        <end position="430"/>
    </location>
</feature>
<evidence type="ECO:0000313" key="4">
    <source>
        <dbReference type="EMBL" id="EJK77100.1"/>
    </source>
</evidence>
<sequence length="844" mass="93067">MKLLVALLTLTCVPSKFGQGCDPCIGVPASTFKTKPGTACREYVQCINGVDMGTFACSGDTVYDEKVGYCNWPTNFYCVEPSCPPSPGAADTPRPSPNATPPPSDAATPQPSPAGECANPCPTGATGFYLKPRARCRQYVSCDEGQIVEEMECNPGMFYNNALKYCDWETNGECEDVDCPERDETDQPTAKKSNPPPTGATGNSAPPPTWDLGPIPTGDSEPFPAPAWDQVEVQAERGDANVDTDCPNPCPVDFTGLKPKPLSDCQSYVECEDGRVVQDLDCTTGSTFDPDKGSCEWYSANGCQPVECPERPETPSPVAVMDLGVVGTDDTAEGLSFCINPCPISYSGYIARPDTDCKQYVQCEDGQLIGDFECDGSHFVQELQECGELSTTSRESEERCPPVACPDATEEPTSLAPTTRAPSKKPTTGPTRPVYESIRDILLGRQELFESIILQSEQGPSSAYTFPDFMSALQVSVYELPLDKSFFIGLGVAGRREGLSSIEYGLVNMAAFLTTAMAEGIRIDSCDEWNVDQIFDRLPLSNSCGQHGRSYNEEICRKEEPFHCPKDTSMYVTAVNSPPNSKVPPMECRPREVGQGREVFPGFFDTVDSAVVQSAFANTLGETRIESCCYWGRGALMTRGRCVIGKLSTYVGMKATERGVFVYPDLDTCSDPELICTHAKTMELRWLVGMLEWADRVQSYVHPKWSYQDELKAFVDGGMEDDQFIETVTNIVTHKCHDLSCEDKWDLNQEEHLRKDDRRSNFKRIIDLFDLPLTIMPSKLPTRRPSPPPTMSPVVPVTDAPVTNKPTSQETIIDLESNATSSWLNVQLVYFFCFWQIYFNIKYN</sequence>
<dbReference type="Pfam" id="PF01607">
    <property type="entry name" value="CBM_14"/>
    <property type="match status" value="4"/>
</dbReference>
<dbReference type="GO" id="GO:0008061">
    <property type="term" value="F:chitin binding"/>
    <property type="evidence" value="ECO:0007669"/>
    <property type="project" value="InterPro"/>
</dbReference>
<dbReference type="SUPFAM" id="SSF57625">
    <property type="entry name" value="Invertebrate chitin-binding proteins"/>
    <property type="match status" value="3"/>
</dbReference>
<evidence type="ECO:0000259" key="3">
    <source>
        <dbReference type="PROSITE" id="PS50940"/>
    </source>
</evidence>
<dbReference type="eggNOG" id="ENOG502RXTR">
    <property type="taxonomic scope" value="Eukaryota"/>
</dbReference>
<dbReference type="Gene3D" id="3.20.20.80">
    <property type="entry name" value="Glycosidases"/>
    <property type="match status" value="1"/>
</dbReference>
<feature type="domain" description="Chitin-binding type-2" evidence="3">
    <location>
        <begin position="247"/>
        <end position="305"/>
    </location>
</feature>
<feature type="compositionally biased region" description="Pro residues" evidence="1">
    <location>
        <begin position="94"/>
        <end position="104"/>
    </location>
</feature>
<dbReference type="Proteomes" id="UP000266841">
    <property type="component" value="Unassembled WGS sequence"/>
</dbReference>
<dbReference type="PANTHER" id="PTHR21113:SF4">
    <property type="entry name" value="CHITIN-BINDING TYPE-4 DOMAIN-CONTAINING PROTEIN"/>
    <property type="match status" value="1"/>
</dbReference>
<feature type="chain" id="PRO_5003838504" description="Chitin-binding type-2 domain-containing protein" evidence="2">
    <location>
        <begin position="19"/>
        <end position="844"/>
    </location>
</feature>
<evidence type="ECO:0000256" key="2">
    <source>
        <dbReference type="SAM" id="SignalP"/>
    </source>
</evidence>
<dbReference type="EMBL" id="AGNL01001326">
    <property type="protein sequence ID" value="EJK77100.1"/>
    <property type="molecule type" value="Genomic_DNA"/>
</dbReference>
<dbReference type="SMART" id="SM00494">
    <property type="entry name" value="ChtBD2"/>
    <property type="match status" value="4"/>
</dbReference>
<keyword evidence="2" id="KW-0732">Signal</keyword>
<organism evidence="4 5">
    <name type="scientific">Thalassiosira oceanica</name>
    <name type="common">Marine diatom</name>
    <dbReference type="NCBI Taxonomy" id="159749"/>
    <lineage>
        <taxon>Eukaryota</taxon>
        <taxon>Sar</taxon>
        <taxon>Stramenopiles</taxon>
        <taxon>Ochrophyta</taxon>
        <taxon>Bacillariophyta</taxon>
        <taxon>Coscinodiscophyceae</taxon>
        <taxon>Thalassiosirophycidae</taxon>
        <taxon>Thalassiosirales</taxon>
        <taxon>Thalassiosiraceae</taxon>
        <taxon>Thalassiosira</taxon>
    </lineage>
</organism>
<keyword evidence="5" id="KW-1185">Reference proteome</keyword>
<dbReference type="PANTHER" id="PTHR21113">
    <property type="entry name" value="AGAP001705-PA"/>
    <property type="match status" value="1"/>
</dbReference>
<dbReference type="Gene3D" id="2.170.140.10">
    <property type="entry name" value="Chitin binding domain"/>
    <property type="match status" value="1"/>
</dbReference>
<protein>
    <recommendedName>
        <fullName evidence="3">Chitin-binding type-2 domain-containing protein</fullName>
    </recommendedName>
</protein>
<feature type="region of interest" description="Disordered" evidence="1">
    <location>
        <begin position="780"/>
        <end position="803"/>
    </location>
</feature>
<feature type="region of interest" description="Disordered" evidence="1">
    <location>
        <begin position="390"/>
        <end position="432"/>
    </location>
</feature>
<feature type="region of interest" description="Disordered" evidence="1">
    <location>
        <begin position="88"/>
        <end position="115"/>
    </location>
</feature>
<feature type="region of interest" description="Disordered" evidence="1">
    <location>
        <begin position="177"/>
        <end position="224"/>
    </location>
</feature>
<feature type="domain" description="Chitin-binding type-2" evidence="3">
    <location>
        <begin position="21"/>
        <end position="80"/>
    </location>
</feature>
<dbReference type="OrthoDB" id="6020543at2759"/>
<dbReference type="AlphaFoldDB" id="K0THX0"/>
<dbReference type="InterPro" id="IPR036508">
    <property type="entry name" value="Chitin-bd_dom_sf"/>
</dbReference>
<evidence type="ECO:0000256" key="1">
    <source>
        <dbReference type="SAM" id="MobiDB-lite"/>
    </source>
</evidence>
<name>K0THX0_THAOC</name>
<gene>
    <name evidence="4" type="ORF">THAOC_01090</name>
</gene>
<evidence type="ECO:0000313" key="5">
    <source>
        <dbReference type="Proteomes" id="UP000266841"/>
    </source>
</evidence>
<feature type="signal peptide" evidence="2">
    <location>
        <begin position="1"/>
        <end position="18"/>
    </location>
</feature>
<accession>K0THX0</accession>
<proteinExistence type="predicted"/>
<feature type="domain" description="Chitin-binding type-2" evidence="3">
    <location>
        <begin position="118"/>
        <end position="176"/>
    </location>
</feature>
<dbReference type="PROSITE" id="PS50940">
    <property type="entry name" value="CHIT_BIND_II"/>
    <property type="match status" value="3"/>
</dbReference>
<feature type="compositionally biased region" description="Acidic residues" evidence="1">
    <location>
        <begin position="177"/>
        <end position="186"/>
    </location>
</feature>